<dbReference type="EMBL" id="QBKR01000006">
    <property type="protein sequence ID" value="PTX61873.1"/>
    <property type="molecule type" value="Genomic_DNA"/>
</dbReference>
<protein>
    <submittedName>
        <fullName evidence="2">Uncharacterized protein DUF1446</fullName>
    </submittedName>
</protein>
<proteinExistence type="predicted"/>
<dbReference type="PANTHER" id="PTHR47708">
    <property type="match status" value="1"/>
</dbReference>
<dbReference type="InterPro" id="IPR010839">
    <property type="entry name" value="AtuA_N"/>
</dbReference>
<evidence type="ECO:0000313" key="3">
    <source>
        <dbReference type="Proteomes" id="UP000244240"/>
    </source>
</evidence>
<dbReference type="Pfam" id="PF07287">
    <property type="entry name" value="AtuA"/>
    <property type="match status" value="1"/>
</dbReference>
<sequence>MKSVKQTVRIGAAQGFYGDTIEPAVATAKYGEVDYLGFDCLAELTMAILLKDKQKDGNLGHTRDITTSMKALLPYVKEKGIKLLTNAGGLNPVGAQQEVIRLAKELGMSDLKVAVVTGDNIIDQIDSMISQGLALDHMETGESIDPVKDRLLFANAYLGSMPIVEALRQGADVVVTGRTTDPAQFLAPLIYEFGWTEDDWNRLASGIFMGHLLECSAQSTGGNFSGDWRQVERMEEIGYPIAEVSESGDFIVTKVKERGGLVTVDTVKEQMLYEIHDPSAYVTPDVVVDLTKVQLEAVGTNEVKVTGVSGKPRPDTLKVVMGYENGYMGQVIVGFSWPDALEKARKTDEIIRKQMASRGLQYDEIHTDFMGYNSLHGPLAEEPKEELNEVYLRMAVRAKTKRDALKLNRLFPPLSLDGPPSMGGYFGNIPPRQLLGMWASLIPRDIVEKNVKVSVNEVGNSCQGSN</sequence>
<keyword evidence="3" id="KW-1185">Reference proteome</keyword>
<accession>A0A2T6C0M1</accession>
<reference evidence="2 3" key="1">
    <citation type="submission" date="2018-04" db="EMBL/GenBank/DDBJ databases">
        <title>Genomic Encyclopedia of Archaeal and Bacterial Type Strains, Phase II (KMG-II): from individual species to whole genera.</title>
        <authorList>
            <person name="Goeker M."/>
        </authorList>
    </citation>
    <scope>NUCLEOTIDE SEQUENCE [LARGE SCALE GENOMIC DNA]</scope>
    <source>
        <strain evidence="2 3">DSM 45787</strain>
    </source>
</reference>
<name>A0A2T6C0M1_9BACL</name>
<gene>
    <name evidence="2" type="ORF">C8P63_106125</name>
</gene>
<dbReference type="AlphaFoldDB" id="A0A2T6C0M1"/>
<feature type="domain" description="Acyclic terpene utilisation N-terminal" evidence="1">
    <location>
        <begin position="8"/>
        <end position="452"/>
    </location>
</feature>
<dbReference type="PANTHER" id="PTHR47708:SF2">
    <property type="entry name" value="SI:CH73-132F6.5"/>
    <property type="match status" value="1"/>
</dbReference>
<evidence type="ECO:0000259" key="1">
    <source>
        <dbReference type="Pfam" id="PF07287"/>
    </source>
</evidence>
<dbReference type="Proteomes" id="UP000244240">
    <property type="component" value="Unassembled WGS sequence"/>
</dbReference>
<comment type="caution">
    <text evidence="2">The sequence shown here is derived from an EMBL/GenBank/DDBJ whole genome shotgun (WGS) entry which is preliminary data.</text>
</comment>
<evidence type="ECO:0000313" key="2">
    <source>
        <dbReference type="EMBL" id="PTX61873.1"/>
    </source>
</evidence>
<organism evidence="2 3">
    <name type="scientific">Melghirimyces profundicolus</name>
    <dbReference type="NCBI Taxonomy" id="1242148"/>
    <lineage>
        <taxon>Bacteria</taxon>
        <taxon>Bacillati</taxon>
        <taxon>Bacillota</taxon>
        <taxon>Bacilli</taxon>
        <taxon>Bacillales</taxon>
        <taxon>Thermoactinomycetaceae</taxon>
        <taxon>Melghirimyces</taxon>
    </lineage>
</organism>